<sequence>MNTFQTMEVFDVQHVCISRSTLFHLLQVCIKHKNLALGREVSDIITRRGFDTNTFFGTHLIRMFASCGSLSEADVLFRKLSNPSIYTWEAIISAHSKLGHYERSIHLYHELINTKMKPNEYIHVSVLKACANLTDLTGGNLIFLYIVEDELENDPFIGNTMMDIYVKCGCLEDAHKVFRGLGHRDAVSWNVLILGYAMHGHGLEAVELLQQMQHEGMCPDGVTYATVVKACSSISDVERGMLIHHSIIESGVEGDAHIFNVLIHMYMTCGNFEDANTIFENLVRRDVVAWSTMISGYVNQGHCSKALKTFEKMQGEGLKPNNVTYPSILNACANSGLLDEGKLVHFHVVECDYATDIYIGSALIDMYAKCGTLEDALAVFEHFTVPNEITWNSMIAAYVHADQGEEALDLFQRFLFSGFKPDRVVYLSALKACSNIVALDWGRLLHNQIIRCGFVAELSVGNALIDMYSRCGSLADACSVFEEMPNQGIITWSTLIAAYAHHNDHPSVFECFEKMRKTGIKPNSIIFVSLLSACSQKGLIDKGYDYFFSMKADYGVKATAEHYNCIVDLLSRGGHMDEAEHLLASMPFKDKFLGWKSLLSHCKLYNQVKQARRCFDQLFAIDPKDASIYALMMGIYSNANMWKEVYEIRDLRNQAGVHRKFGKAIIQIGNTFHSFVAGNVNEKQSEMIYDRLKAACTRSVDETLSEKLVNLLTSVLKIYKDDVLCGHSELLAIGLGLLSTQERTTLRISKNLRMCGECHAITKFICKFEKREIMVMDTFCVHHFKNGLCCCNE</sequence>
<evidence type="ECO:0000313" key="5">
    <source>
        <dbReference type="Proteomes" id="UP000825935"/>
    </source>
</evidence>
<gene>
    <name evidence="4" type="ORF">KP509_17G054900</name>
</gene>
<evidence type="ECO:0000256" key="1">
    <source>
        <dbReference type="ARBA" id="ARBA00022737"/>
    </source>
</evidence>
<dbReference type="Gene3D" id="1.25.40.10">
    <property type="entry name" value="Tetratricopeptide repeat domain"/>
    <property type="match status" value="6"/>
</dbReference>
<dbReference type="PANTHER" id="PTHR47926:SF533">
    <property type="entry name" value="DYW DOMAIN-CONTAINING PROTEIN"/>
    <property type="match status" value="1"/>
</dbReference>
<comment type="caution">
    <text evidence="4">The sequence shown here is derived from an EMBL/GenBank/DDBJ whole genome shotgun (WGS) entry which is preliminary data.</text>
</comment>
<feature type="repeat" description="PPR" evidence="2">
    <location>
        <begin position="488"/>
        <end position="522"/>
    </location>
</feature>
<dbReference type="Pfam" id="PF01535">
    <property type="entry name" value="PPR"/>
    <property type="match status" value="4"/>
</dbReference>
<reference evidence="4" key="1">
    <citation type="submission" date="2021-08" db="EMBL/GenBank/DDBJ databases">
        <title>WGS assembly of Ceratopteris richardii.</title>
        <authorList>
            <person name="Marchant D.B."/>
            <person name="Chen G."/>
            <person name="Jenkins J."/>
            <person name="Shu S."/>
            <person name="Leebens-Mack J."/>
            <person name="Grimwood J."/>
            <person name="Schmutz J."/>
            <person name="Soltis P."/>
            <person name="Soltis D."/>
            <person name="Chen Z.-H."/>
        </authorList>
    </citation>
    <scope>NUCLEOTIDE SEQUENCE</scope>
    <source>
        <strain evidence="4">Whitten #5841</strain>
        <tissue evidence="4">Leaf</tissue>
    </source>
</reference>
<protein>
    <recommendedName>
        <fullName evidence="3">DYW domain-containing protein</fullName>
    </recommendedName>
</protein>
<dbReference type="InterPro" id="IPR046960">
    <property type="entry name" value="PPR_At4g14850-like_plant"/>
</dbReference>
<feature type="repeat" description="PPR" evidence="2">
    <location>
        <begin position="255"/>
        <end position="285"/>
    </location>
</feature>
<organism evidence="4 5">
    <name type="scientific">Ceratopteris richardii</name>
    <name type="common">Triangle waterfern</name>
    <dbReference type="NCBI Taxonomy" id="49495"/>
    <lineage>
        <taxon>Eukaryota</taxon>
        <taxon>Viridiplantae</taxon>
        <taxon>Streptophyta</taxon>
        <taxon>Embryophyta</taxon>
        <taxon>Tracheophyta</taxon>
        <taxon>Polypodiopsida</taxon>
        <taxon>Polypodiidae</taxon>
        <taxon>Polypodiales</taxon>
        <taxon>Pteridineae</taxon>
        <taxon>Pteridaceae</taxon>
        <taxon>Parkerioideae</taxon>
        <taxon>Ceratopteris</taxon>
    </lineage>
</organism>
<dbReference type="NCBIfam" id="TIGR00756">
    <property type="entry name" value="PPR"/>
    <property type="match status" value="6"/>
</dbReference>
<evidence type="ECO:0000256" key="2">
    <source>
        <dbReference type="PROSITE-ProRule" id="PRU00708"/>
    </source>
</evidence>
<feature type="repeat" description="PPR" evidence="2">
    <location>
        <begin position="387"/>
        <end position="421"/>
    </location>
</feature>
<dbReference type="GO" id="GO:0003723">
    <property type="term" value="F:RNA binding"/>
    <property type="evidence" value="ECO:0007669"/>
    <property type="project" value="InterPro"/>
</dbReference>
<dbReference type="InterPro" id="IPR011990">
    <property type="entry name" value="TPR-like_helical_dom_sf"/>
</dbReference>
<dbReference type="OrthoDB" id="185373at2759"/>
<dbReference type="Pfam" id="PF14432">
    <property type="entry name" value="DYW_deaminase"/>
    <property type="match status" value="1"/>
</dbReference>
<dbReference type="Pfam" id="PF20431">
    <property type="entry name" value="E_motif"/>
    <property type="match status" value="1"/>
</dbReference>
<dbReference type="AlphaFoldDB" id="A0A8T2SZM1"/>
<evidence type="ECO:0000259" key="3">
    <source>
        <dbReference type="Pfam" id="PF14432"/>
    </source>
</evidence>
<feature type="repeat" description="PPR" evidence="2">
    <location>
        <begin position="84"/>
        <end position="118"/>
    </location>
</feature>
<dbReference type="PROSITE" id="PS51375">
    <property type="entry name" value="PPR"/>
    <property type="match status" value="6"/>
</dbReference>
<dbReference type="Pfam" id="PF13041">
    <property type="entry name" value="PPR_2"/>
    <property type="match status" value="4"/>
</dbReference>
<proteinExistence type="predicted"/>
<dbReference type="GO" id="GO:0008270">
    <property type="term" value="F:zinc ion binding"/>
    <property type="evidence" value="ECO:0007669"/>
    <property type="project" value="InterPro"/>
</dbReference>
<dbReference type="SUPFAM" id="SSF48452">
    <property type="entry name" value="TPR-like"/>
    <property type="match status" value="1"/>
</dbReference>
<dbReference type="InterPro" id="IPR046848">
    <property type="entry name" value="E_motif"/>
</dbReference>
<dbReference type="Proteomes" id="UP000825935">
    <property type="component" value="Chromosome 17"/>
</dbReference>
<dbReference type="PANTHER" id="PTHR47926">
    <property type="entry name" value="PENTATRICOPEPTIDE REPEAT-CONTAINING PROTEIN"/>
    <property type="match status" value="1"/>
</dbReference>
<evidence type="ECO:0000313" key="4">
    <source>
        <dbReference type="EMBL" id="KAH7373420.1"/>
    </source>
</evidence>
<dbReference type="EMBL" id="CM035422">
    <property type="protein sequence ID" value="KAH7373421.1"/>
    <property type="molecule type" value="Genomic_DNA"/>
</dbReference>
<dbReference type="FunFam" id="1.25.40.10:FF:000285">
    <property type="entry name" value="Pentatricopeptide repeat-containing protein, chloroplastic"/>
    <property type="match status" value="1"/>
</dbReference>
<name>A0A8T2SZM1_CERRI</name>
<accession>A0A8T2SZM1</accession>
<dbReference type="FunFam" id="1.25.40.10:FF:000090">
    <property type="entry name" value="Pentatricopeptide repeat-containing protein, chloroplastic"/>
    <property type="match status" value="1"/>
</dbReference>
<dbReference type="GO" id="GO:0009451">
    <property type="term" value="P:RNA modification"/>
    <property type="evidence" value="ECO:0007669"/>
    <property type="project" value="InterPro"/>
</dbReference>
<feature type="repeat" description="PPR" evidence="2">
    <location>
        <begin position="286"/>
        <end position="320"/>
    </location>
</feature>
<keyword evidence="5" id="KW-1185">Reference proteome</keyword>
<dbReference type="EMBL" id="CM035422">
    <property type="protein sequence ID" value="KAH7373420.1"/>
    <property type="molecule type" value="Genomic_DNA"/>
</dbReference>
<keyword evidence="1" id="KW-0677">Repeat</keyword>
<feature type="repeat" description="PPR" evidence="2">
    <location>
        <begin position="185"/>
        <end position="219"/>
    </location>
</feature>
<feature type="domain" description="DYW" evidence="3">
    <location>
        <begin position="719"/>
        <end position="792"/>
    </location>
</feature>
<dbReference type="FunFam" id="1.25.40.10:FF:000031">
    <property type="entry name" value="Pentatricopeptide repeat-containing protein mitochondrial"/>
    <property type="match status" value="2"/>
</dbReference>
<dbReference type="InterPro" id="IPR032867">
    <property type="entry name" value="DYW_dom"/>
</dbReference>
<dbReference type="InterPro" id="IPR002885">
    <property type="entry name" value="PPR_rpt"/>
</dbReference>